<protein>
    <submittedName>
        <fullName evidence="7">Glycosyl hydrolase</fullName>
    </submittedName>
</protein>
<keyword evidence="3 4" id="KW-0326">Glycosidase</keyword>
<proteinExistence type="inferred from homology"/>
<feature type="chain" id="PRO_5042598502" evidence="5">
    <location>
        <begin position="27"/>
        <end position="343"/>
    </location>
</feature>
<dbReference type="SUPFAM" id="SSF51445">
    <property type="entry name" value="(Trans)glycosidases"/>
    <property type="match status" value="1"/>
</dbReference>
<dbReference type="EMBL" id="CP119311">
    <property type="protein sequence ID" value="WEK37462.1"/>
    <property type="molecule type" value="Genomic_DNA"/>
</dbReference>
<dbReference type="GO" id="GO:0016985">
    <property type="term" value="F:mannan endo-1,4-beta-mannosidase activity"/>
    <property type="evidence" value="ECO:0007669"/>
    <property type="project" value="InterPro"/>
</dbReference>
<feature type="active site" description="Nucleophile" evidence="4">
    <location>
        <position position="290"/>
    </location>
</feature>
<feature type="active site" description="Proton donor" evidence="4">
    <location>
        <position position="192"/>
    </location>
</feature>
<accession>A0AAJ6BIM9</accession>
<evidence type="ECO:0000259" key="6">
    <source>
        <dbReference type="PROSITE" id="PS51764"/>
    </source>
</evidence>
<evidence type="ECO:0000313" key="7">
    <source>
        <dbReference type="EMBL" id="WEK37462.1"/>
    </source>
</evidence>
<feature type="signal peptide" evidence="5">
    <location>
        <begin position="1"/>
        <end position="26"/>
    </location>
</feature>
<sequence length="343" mass="38748">MIKSPFYLAGLVSLSLCFHCCGTNKAAEQQPAPPAPEPAAATFKTLHFLQQVSGKNTLAGIHNREPNAEPSRWTDSIFASTGTYPALWSGDFLFQEENISNRRKMIDEAVRQWQKGAVVNIMWHACNPALEEPCGWDKSGVLSKLTDEQWNELITDGSALNKKWKARVDEVALYLQILKDKGVEVLWRPMHEMNQGVFWWGGRPGASGTRRLYQLLHDYMVKEKKLTNLIWVWDIQDFPTLASDAVTYDPGSAYWDVLALDIYDDASGFSKEKYEIMLKAAGAKPMAIGECQKLPTPEQLAAQPKWTFFMSWSELTYSHNSREQIRALYAAAPVLTLDELPGW</sequence>
<dbReference type="Pfam" id="PF02156">
    <property type="entry name" value="Glyco_hydro_26"/>
    <property type="match status" value="1"/>
</dbReference>
<dbReference type="Proteomes" id="UP001220610">
    <property type="component" value="Chromosome"/>
</dbReference>
<evidence type="ECO:0000256" key="3">
    <source>
        <dbReference type="ARBA" id="ARBA00023295"/>
    </source>
</evidence>
<evidence type="ECO:0000256" key="5">
    <source>
        <dbReference type="SAM" id="SignalP"/>
    </source>
</evidence>
<dbReference type="GO" id="GO:0006080">
    <property type="term" value="P:substituted mannan metabolic process"/>
    <property type="evidence" value="ECO:0007669"/>
    <property type="project" value="InterPro"/>
</dbReference>
<name>A0AAJ6BIM9_9BACT</name>
<dbReference type="InterPro" id="IPR017853">
    <property type="entry name" value="GH"/>
</dbReference>
<dbReference type="PANTHER" id="PTHR40079:SF4">
    <property type="entry name" value="GH26 DOMAIN-CONTAINING PROTEIN-RELATED"/>
    <property type="match status" value="1"/>
</dbReference>
<dbReference type="Gene3D" id="3.20.20.80">
    <property type="entry name" value="Glycosidases"/>
    <property type="match status" value="1"/>
</dbReference>
<gene>
    <name evidence="7" type="ORF">P0Y53_08105</name>
</gene>
<dbReference type="PROSITE" id="PS51764">
    <property type="entry name" value="GH26"/>
    <property type="match status" value="1"/>
</dbReference>
<dbReference type="InterPro" id="IPR022790">
    <property type="entry name" value="GH26_dom"/>
</dbReference>
<evidence type="ECO:0000313" key="8">
    <source>
        <dbReference type="Proteomes" id="UP001220610"/>
    </source>
</evidence>
<comment type="similarity">
    <text evidence="1 4">Belongs to the glycosyl hydrolase 26 family.</text>
</comment>
<evidence type="ECO:0000256" key="2">
    <source>
        <dbReference type="ARBA" id="ARBA00022801"/>
    </source>
</evidence>
<reference evidence="7" key="1">
    <citation type="submission" date="2023-03" db="EMBL/GenBank/DDBJ databases">
        <title>Andean soil-derived lignocellulolytic bacterial consortium as a source of novel taxa and putative plastic-active enzymes.</title>
        <authorList>
            <person name="Diaz-Garcia L."/>
            <person name="Chuvochina M."/>
            <person name="Feuerriegel G."/>
            <person name="Bunk B."/>
            <person name="Sproer C."/>
            <person name="Streit W.R."/>
            <person name="Rodriguez L.M."/>
            <person name="Overmann J."/>
            <person name="Jimenez D.J."/>
        </authorList>
    </citation>
    <scope>NUCLEOTIDE SEQUENCE</scope>
    <source>
        <strain evidence="7">MAG 7</strain>
    </source>
</reference>
<organism evidence="7 8">
    <name type="scientific">Candidatus Pseudobacter hemicellulosilyticus</name>
    <dbReference type="NCBI Taxonomy" id="3121375"/>
    <lineage>
        <taxon>Bacteria</taxon>
        <taxon>Pseudomonadati</taxon>
        <taxon>Bacteroidota</taxon>
        <taxon>Chitinophagia</taxon>
        <taxon>Chitinophagales</taxon>
        <taxon>Chitinophagaceae</taxon>
        <taxon>Pseudobacter</taxon>
    </lineage>
</organism>
<keyword evidence="5" id="KW-0732">Signal</keyword>
<evidence type="ECO:0000256" key="1">
    <source>
        <dbReference type="ARBA" id="ARBA00007754"/>
    </source>
</evidence>
<keyword evidence="2 4" id="KW-0378">Hydrolase</keyword>
<dbReference type="AlphaFoldDB" id="A0AAJ6BIM9"/>
<dbReference type="PRINTS" id="PR00739">
    <property type="entry name" value="GLHYDRLASE26"/>
</dbReference>
<evidence type="ECO:0000256" key="4">
    <source>
        <dbReference type="PROSITE-ProRule" id="PRU01100"/>
    </source>
</evidence>
<dbReference type="PANTHER" id="PTHR40079">
    <property type="entry name" value="MANNAN ENDO-1,4-BETA-MANNOSIDASE E-RELATED"/>
    <property type="match status" value="1"/>
</dbReference>
<dbReference type="InterPro" id="IPR000805">
    <property type="entry name" value="Glyco_hydro_26"/>
</dbReference>
<feature type="domain" description="GH26" evidence="6">
    <location>
        <begin position="37"/>
        <end position="338"/>
    </location>
</feature>